<reference evidence="2 3" key="1">
    <citation type="journal article" date="2011" name="J. Bacteriol.">
        <title>Genome Sequence of the Ruminal Bacterium Megasphaera elsdenii.</title>
        <authorList>
            <person name="Marx H."/>
            <person name="Graf A.B."/>
            <person name="Tatto N."/>
            <person name="Thallinger G.G."/>
            <person name="Mattanovich D."/>
            <person name="Sauer M."/>
        </authorList>
    </citation>
    <scope>NUCLEOTIDE SEQUENCE [LARGE SCALE GENOMIC DNA]</scope>
    <source>
        <strain evidence="2 3">DSM 20460</strain>
    </source>
</reference>
<dbReference type="InterPro" id="IPR036852">
    <property type="entry name" value="Peptidase_S8/S53_dom_sf"/>
</dbReference>
<organism evidence="2 3">
    <name type="scientific">Megasphaera elsdenii DSM 20460</name>
    <dbReference type="NCBI Taxonomy" id="1064535"/>
    <lineage>
        <taxon>Bacteria</taxon>
        <taxon>Bacillati</taxon>
        <taxon>Bacillota</taxon>
        <taxon>Negativicutes</taxon>
        <taxon>Veillonellales</taxon>
        <taxon>Veillonellaceae</taxon>
        <taxon>Megasphaera</taxon>
    </lineage>
</organism>
<dbReference type="KEGG" id="med:MELS_0837"/>
<dbReference type="Pfam" id="PF00082">
    <property type="entry name" value="Peptidase_S8"/>
    <property type="match status" value="1"/>
</dbReference>
<dbReference type="CDD" id="cd04847">
    <property type="entry name" value="Peptidases_S8_Subtilisin_like_2"/>
    <property type="match status" value="1"/>
</dbReference>
<accession>G0VNN1</accession>
<dbReference type="RefSeq" id="WP_014015795.1">
    <property type="nucleotide sequence ID" value="NC_015873.1"/>
</dbReference>
<dbReference type="Gene3D" id="3.40.50.200">
    <property type="entry name" value="Peptidase S8/S53 domain"/>
    <property type="match status" value="1"/>
</dbReference>
<dbReference type="EMBL" id="HE576794">
    <property type="protein sequence ID" value="CCC73059.1"/>
    <property type="molecule type" value="Genomic_DNA"/>
</dbReference>
<dbReference type="SUPFAM" id="SSF52743">
    <property type="entry name" value="Subtilisin-like"/>
    <property type="match status" value="1"/>
</dbReference>
<dbReference type="InterPro" id="IPR000209">
    <property type="entry name" value="Peptidase_S8/S53_dom"/>
</dbReference>
<dbReference type="GO" id="GO:0006508">
    <property type="term" value="P:proteolysis"/>
    <property type="evidence" value="ECO:0007669"/>
    <property type="project" value="InterPro"/>
</dbReference>
<dbReference type="GeneID" id="97491794"/>
<keyword evidence="3" id="KW-1185">Reference proteome</keyword>
<gene>
    <name evidence="2" type="ORF">MELS_0837</name>
</gene>
<evidence type="ECO:0000313" key="2">
    <source>
        <dbReference type="EMBL" id="CCC73059.1"/>
    </source>
</evidence>
<dbReference type="GO" id="GO:0004252">
    <property type="term" value="F:serine-type endopeptidase activity"/>
    <property type="evidence" value="ECO:0007669"/>
    <property type="project" value="InterPro"/>
</dbReference>
<dbReference type="eggNOG" id="COG1404">
    <property type="taxonomic scope" value="Bacteria"/>
</dbReference>
<sequence>MNNLLELKGEFQHKSNQARGGSISLKKGQVVKADHLLELANDLQKIADYWSVHPEIEGALVSAHYVRIVPKSSRLQFLLSCTNNSPNDFIVGAKFETTVDIIDPESHAHHVFTYFIPLTALVQTIAVLKKVYDVLKENYQGKLSYEDVEELKKGTFVCDGLSKTRFLQTIVDSSNIQCFRIDTLEKDIHEACIITIYKTKVKTRELLGKFGISIPESRILNQLTIQMNPEEIHMLLEKAPYLVAMGVNDLTQYIPEPLTEVSEVPELIPSPKNEPVIGVIDTPFNEDVYFHEWVDYTNCLSEDIPVGPMDFAHGTAVSSIIVDGPKGNPDLDDGCGRFRVRHFGVAVAGKFSSFSVIKQIGDIVRLNRDIKVWNLSLGSILEINDNFISPEAAELDRLQNEYDIVFVVAGTNLPAAHEHENNYKIGAPADSLNSIVVNSVNFQNQSASYSRSGPVLSFFVKPDVSYYGGDRQKHEFITVCDNVLGAKQTAGTSFAAPWITRKMAYLVYIMGFTREVAKALLIDAATGWYCRPDEKKGYGIVPISIQDILQSPDDEIKFIIFGKTKNYCTYTYQLPVPVVENKHPYLAKATLVYFPLCDRNQGVDYTDTELDLHFGRLMIDKAQRLQIKSINGNLQAEPGQHSIYEEDARNDYRKWDNVKIVADQIYSNMKPRKAYEKGLWGIKLYCKERLNNHARREIPFGLVITLKEMKGVNRIELFKQLCQARGWIVNDVNVENRVQVYLKGEETIQLE</sequence>
<name>G0VNN1_MEGEL</name>
<dbReference type="STRING" id="1064535.MELS_0837"/>
<dbReference type="InterPro" id="IPR034074">
    <property type="entry name" value="Y4bN_pept_dom"/>
</dbReference>
<protein>
    <submittedName>
        <fullName evidence="2">AAA-ATPase</fullName>
    </submittedName>
</protein>
<dbReference type="HOGENOM" id="CLU_021303_0_0_9"/>
<evidence type="ECO:0000313" key="3">
    <source>
        <dbReference type="Proteomes" id="UP000010111"/>
    </source>
</evidence>
<feature type="domain" description="Peptidase S8/S53" evidence="1">
    <location>
        <begin position="273"/>
        <end position="539"/>
    </location>
</feature>
<proteinExistence type="predicted"/>
<evidence type="ECO:0000259" key="1">
    <source>
        <dbReference type="Pfam" id="PF00082"/>
    </source>
</evidence>
<dbReference type="AlphaFoldDB" id="G0VNN1"/>
<dbReference type="Proteomes" id="UP000010111">
    <property type="component" value="Chromosome"/>
</dbReference>